<dbReference type="PANTHER" id="PTHR15239:SF6">
    <property type="entry name" value="RIBOSOME QUALITY CONTROL COMPLEX SUBUNIT NEMF"/>
    <property type="match status" value="1"/>
</dbReference>
<gene>
    <name evidence="3" type="ORF">GCM10008959_08290</name>
</gene>
<proteinExistence type="predicted"/>
<dbReference type="InterPro" id="IPR008532">
    <property type="entry name" value="NFACT_RNA-bd"/>
</dbReference>
<dbReference type="EMBL" id="BMQM01000003">
    <property type="protein sequence ID" value="GGR49384.1"/>
    <property type="molecule type" value="Genomic_DNA"/>
</dbReference>
<dbReference type="InterPro" id="IPR051608">
    <property type="entry name" value="RQC_Subunit_NEMF"/>
</dbReference>
<dbReference type="RefSeq" id="WP_189063723.1">
    <property type="nucleotide sequence ID" value="NZ_BMQM01000003.1"/>
</dbReference>
<accession>A0ABQ2RMD1</accession>
<organism evidence="3 4">
    <name type="scientific">Deinococcus seoulensis</name>
    <dbReference type="NCBI Taxonomy" id="1837379"/>
    <lineage>
        <taxon>Bacteria</taxon>
        <taxon>Thermotogati</taxon>
        <taxon>Deinococcota</taxon>
        <taxon>Deinococci</taxon>
        <taxon>Deinococcales</taxon>
        <taxon>Deinococcaceae</taxon>
        <taxon>Deinococcus</taxon>
    </lineage>
</organism>
<dbReference type="Pfam" id="PF05670">
    <property type="entry name" value="NFACT-R_1"/>
    <property type="match status" value="1"/>
</dbReference>
<evidence type="ECO:0000313" key="4">
    <source>
        <dbReference type="Proteomes" id="UP000634308"/>
    </source>
</evidence>
<dbReference type="Pfam" id="PF05833">
    <property type="entry name" value="NFACT_N"/>
    <property type="match status" value="2"/>
</dbReference>
<feature type="domain" description="NFACT RNA-binding" evidence="2">
    <location>
        <begin position="407"/>
        <end position="503"/>
    </location>
</feature>
<evidence type="ECO:0000256" key="1">
    <source>
        <dbReference type="SAM" id="MobiDB-lite"/>
    </source>
</evidence>
<dbReference type="PANTHER" id="PTHR15239">
    <property type="entry name" value="NUCLEAR EXPORT MEDIATOR FACTOR NEMF"/>
    <property type="match status" value="1"/>
</dbReference>
<dbReference type="Gene3D" id="2.30.310.10">
    <property type="entry name" value="ibrinogen binding protein from staphylococcus aureus domain"/>
    <property type="match status" value="1"/>
</dbReference>
<evidence type="ECO:0000259" key="2">
    <source>
        <dbReference type="Pfam" id="PF05670"/>
    </source>
</evidence>
<reference evidence="4" key="1">
    <citation type="journal article" date="2019" name="Int. J. Syst. Evol. Microbiol.">
        <title>The Global Catalogue of Microorganisms (GCM) 10K type strain sequencing project: providing services to taxonomists for standard genome sequencing and annotation.</title>
        <authorList>
            <consortium name="The Broad Institute Genomics Platform"/>
            <consortium name="The Broad Institute Genome Sequencing Center for Infectious Disease"/>
            <person name="Wu L."/>
            <person name="Ma J."/>
        </authorList>
    </citation>
    <scope>NUCLEOTIDE SEQUENCE [LARGE SCALE GENOMIC DNA]</scope>
    <source>
        <strain evidence="4">JCM 31404</strain>
    </source>
</reference>
<evidence type="ECO:0000313" key="3">
    <source>
        <dbReference type="EMBL" id="GGR49384.1"/>
    </source>
</evidence>
<protein>
    <recommendedName>
        <fullName evidence="2">NFACT RNA-binding domain-containing protein</fullName>
    </recommendedName>
</protein>
<comment type="caution">
    <text evidence="3">The sequence shown here is derived from an EMBL/GenBank/DDBJ whole genome shotgun (WGS) entry which is preliminary data.</text>
</comment>
<feature type="region of interest" description="Disordered" evidence="1">
    <location>
        <begin position="153"/>
        <end position="172"/>
    </location>
</feature>
<name>A0ABQ2RMD1_9DEIO</name>
<keyword evidence="4" id="KW-1185">Reference proteome</keyword>
<sequence>MEGLMLARVLRDLSPQLPLRTLGWVFPDETTAALLLEGAGLSRTNLVLSYRPPQPVVFLSRERLRGDPRSPFQRFLANRVRGDLLAAEQLKLDRVIALHFSGETGFVDQAPTRLLFEVTGRNANLLVLDAGEGFSGRVVMAAREITGSRNRFRTIRTGGPYTPPPPYEKLDPRTLSADQARELAALPIGRWRERLDGLGPLLSAELARRADLSPDQPPGERWPEALAAVQAVTLDPTVSEGIMEGGAREAARSEKAATLRRALREPLEKRVTLLRNQLADVTRAEAGLTDAAQDREEADLLMAYAHTVPPGASSVLLSAFDGSGERPVALEPNLSAVQNAEKRYARARRREDVYLRLAEREGPLRAELTEAEARVRDLDLAPLEQLSALAAQVQSEKPEKSTYGTRFVTPSGLEAIVGRNNKENATLTHRIGRSMDWWFHAQGYPGSHVLVRSGARELDLPDILFAARLAAANSKARGSSNVPVDYTRIKYVWKPRGAPAGQVHYTDQKTVFVDGTLPGS</sequence>
<dbReference type="Proteomes" id="UP000634308">
    <property type="component" value="Unassembled WGS sequence"/>
</dbReference>